<gene>
    <name evidence="1" type="ORF">H4C15_13925</name>
</gene>
<accession>A0A7W2LWX3</accession>
<dbReference type="Proteomes" id="UP000577346">
    <property type="component" value="Unassembled WGS sequence"/>
</dbReference>
<dbReference type="AlphaFoldDB" id="A0A7W2LWX3"/>
<evidence type="ECO:0000313" key="1">
    <source>
        <dbReference type="EMBL" id="MBA6148593.1"/>
    </source>
</evidence>
<comment type="caution">
    <text evidence="1">The sequence shown here is derived from an EMBL/GenBank/DDBJ whole genome shotgun (WGS) entry which is preliminary data.</text>
</comment>
<evidence type="ECO:0000313" key="2">
    <source>
        <dbReference type="Proteomes" id="UP000577346"/>
    </source>
</evidence>
<organism evidence="1 2">
    <name type="scientific">Pseudomonas juntendi</name>
    <dbReference type="NCBI Taxonomy" id="2666183"/>
    <lineage>
        <taxon>Bacteria</taxon>
        <taxon>Pseudomonadati</taxon>
        <taxon>Pseudomonadota</taxon>
        <taxon>Gammaproteobacteria</taxon>
        <taxon>Pseudomonadales</taxon>
        <taxon>Pseudomonadaceae</taxon>
        <taxon>Pseudomonas</taxon>
    </lineage>
</organism>
<protein>
    <recommendedName>
        <fullName evidence="3">PLD phosphodiesterase domain-containing protein</fullName>
    </recommendedName>
</protein>
<dbReference type="Gene3D" id="3.30.870.10">
    <property type="entry name" value="Endonuclease Chain A"/>
    <property type="match status" value="1"/>
</dbReference>
<sequence>MKLHSAFSEQVKACGRLRRVWLTSFNIDIEFIETYVLPTVLGAETPRTRMEYEALQLALTEQQIDLRVFCDRRFIGADQNKRTALQVHGVCTAQKTEWSYPGVGEDSLLHAKVIYLEGEQGRVLGAGSANLTLSGWARNQEVFHFQPINALSLYQSVKAFFQALFTNVGVPCPLENRRSSSFASAESAVRFCHSFQRQPFLVQLLGERACHHLAVWSPYLPKDLALFVSHLRSSYEQARMKVSLVPDRLDGQFLRTGWTEALGDLLANDELRLRHNPTTVDERTPMTHAKLWKTSTHLAIGSWNFTRAGSNSLLDSRGKRLPGNNIEAGFILPNNSAVESVLGATMDTSPALFLSDEALQAQALKIPQNLPFDIVVEFDWAEQVYQLRGQWHIGQEPDQGYRIKLPDIDAAFALDWKPRSHGLKACRVPVAHVHALLFDHSFQVLKDGRECFVGMLLETTPEFRRAQRYDDLVGLVDAMAQIDIVPNQDDVGFRVRESATGEPQVDGLSADLGAVASEQDGSDSAHISYFRLFTASYQFAARLRGVERLSVLEHWVFVRPGCLQEWVDKTRQRLRGSTPNVFDWFLVQEVNALCKLALALRQRLPKDDSRIALSRWRTLKVDMPPLPAETNDDFRQMLEQELGGLESKWGGT</sequence>
<name>A0A7W2LWX3_9PSED</name>
<evidence type="ECO:0008006" key="3">
    <source>
        <dbReference type="Google" id="ProtNLM"/>
    </source>
</evidence>
<reference evidence="1 2" key="1">
    <citation type="submission" date="2020-07" db="EMBL/GenBank/DDBJ databases">
        <title>Diversity of carbapenemase encoding genes among Pseudomonas putida group clinical isolates in a tertiary Brazilian hospital.</title>
        <authorList>
            <person name="Alberto-Lei F."/>
            <person name="Nodari C.S."/>
            <person name="Streling A.P."/>
            <person name="Paulino J.T."/>
            <person name="Bessa-Neto F.O."/>
            <person name="Cayo R."/>
            <person name="Gales A.C."/>
        </authorList>
    </citation>
    <scope>NUCLEOTIDE SEQUENCE [LARGE SCALE GENOMIC DNA]</scope>
    <source>
        <strain evidence="1 2">11213</strain>
    </source>
</reference>
<dbReference type="RefSeq" id="WP_004577309.1">
    <property type="nucleotide sequence ID" value="NZ_JACGDA010000026.1"/>
</dbReference>
<proteinExistence type="predicted"/>
<dbReference type="EMBL" id="JACGDA010000026">
    <property type="protein sequence ID" value="MBA6148593.1"/>
    <property type="molecule type" value="Genomic_DNA"/>
</dbReference>